<organism evidence="2 3">
    <name type="scientific">Dokdonia ponticola</name>
    <dbReference type="NCBI Taxonomy" id="2041041"/>
    <lineage>
        <taxon>Bacteria</taxon>
        <taxon>Pseudomonadati</taxon>
        <taxon>Bacteroidota</taxon>
        <taxon>Flavobacteriia</taxon>
        <taxon>Flavobacteriales</taxon>
        <taxon>Flavobacteriaceae</taxon>
        <taxon>Dokdonia</taxon>
    </lineage>
</organism>
<accession>A0ABV9I504</accession>
<dbReference type="PANTHER" id="PTHR43581:SF2">
    <property type="entry name" value="EXCINUCLEASE ATPASE SUBUNIT"/>
    <property type="match status" value="1"/>
</dbReference>
<dbReference type="PANTHER" id="PTHR43581">
    <property type="entry name" value="ATP/GTP PHOSPHATASE"/>
    <property type="match status" value="1"/>
</dbReference>
<protein>
    <submittedName>
        <fullName evidence="2">AAA family ATPase</fullName>
    </submittedName>
</protein>
<sequence>MFIQKLVLKNFRSFSDLEIDFREVVDEVTLQEQSSSPDTMPRNRARTLILGENGTGKSNILKAIALVTAGSNALGELLGRADDWIRYGTDECRIDLEMTIEDGSSRHIWLEIHRGDHLSDIMKRSGESLQEIDAALRHTDRNYFIVGYGSSRNAGSGGSNFRSKRSSSQRAQCVASLLDKTAELNSIEEWALDLDYRSDSGMDIIKKVFDEFLPDTRFHSIDKKDRRLLLETKDGIIPFSALSDGYQNMAAWIGDILYRINDIFSDRKEPLNTKGVLLIDEIALHLHPVWQRELLGFIQKTLPNMQLIATTHSPFIAQQAGKSELYTIERVNDIIRLDVFSGDPSSLLLHQIIMSDVFGMPTDESVEVVNLKKKRSTLSQRKNQSSKEKQELEGINEKLKDMPIKSYSNSIINQDEHATLKEILKSYKK</sequence>
<evidence type="ECO:0000313" key="3">
    <source>
        <dbReference type="Proteomes" id="UP001596043"/>
    </source>
</evidence>
<evidence type="ECO:0000313" key="2">
    <source>
        <dbReference type="EMBL" id="MFC4636350.1"/>
    </source>
</evidence>
<dbReference type="RefSeq" id="WP_379982458.1">
    <property type="nucleotide sequence ID" value="NZ_JBHSFV010000018.1"/>
</dbReference>
<reference evidence="3" key="1">
    <citation type="journal article" date="2019" name="Int. J. Syst. Evol. Microbiol.">
        <title>The Global Catalogue of Microorganisms (GCM) 10K type strain sequencing project: providing services to taxonomists for standard genome sequencing and annotation.</title>
        <authorList>
            <consortium name="The Broad Institute Genomics Platform"/>
            <consortium name="The Broad Institute Genome Sequencing Center for Infectious Disease"/>
            <person name="Wu L."/>
            <person name="Ma J."/>
        </authorList>
    </citation>
    <scope>NUCLEOTIDE SEQUENCE [LARGE SCALE GENOMIC DNA]</scope>
    <source>
        <strain evidence="3">YJ-61-S</strain>
    </source>
</reference>
<dbReference type="Proteomes" id="UP001596043">
    <property type="component" value="Unassembled WGS sequence"/>
</dbReference>
<dbReference type="SMART" id="SM00382">
    <property type="entry name" value="AAA"/>
    <property type="match status" value="1"/>
</dbReference>
<dbReference type="Gene3D" id="3.40.50.300">
    <property type="entry name" value="P-loop containing nucleotide triphosphate hydrolases"/>
    <property type="match status" value="1"/>
</dbReference>
<dbReference type="Pfam" id="PF13304">
    <property type="entry name" value="AAA_21"/>
    <property type="match status" value="1"/>
</dbReference>
<comment type="caution">
    <text evidence="2">The sequence shown here is derived from an EMBL/GenBank/DDBJ whole genome shotgun (WGS) entry which is preliminary data.</text>
</comment>
<feature type="domain" description="AAA+ ATPase" evidence="1">
    <location>
        <begin position="43"/>
        <end position="341"/>
    </location>
</feature>
<keyword evidence="3" id="KW-1185">Reference proteome</keyword>
<dbReference type="SUPFAM" id="SSF52540">
    <property type="entry name" value="P-loop containing nucleoside triphosphate hydrolases"/>
    <property type="match status" value="1"/>
</dbReference>
<dbReference type="EMBL" id="JBHSFV010000018">
    <property type="protein sequence ID" value="MFC4636350.1"/>
    <property type="molecule type" value="Genomic_DNA"/>
</dbReference>
<dbReference type="InterPro" id="IPR051396">
    <property type="entry name" value="Bact_Antivir_Def_Nuclease"/>
</dbReference>
<proteinExistence type="predicted"/>
<name>A0ABV9I504_9FLAO</name>
<gene>
    <name evidence="2" type="ORF">ACFO3O_20760</name>
</gene>
<evidence type="ECO:0000259" key="1">
    <source>
        <dbReference type="SMART" id="SM00382"/>
    </source>
</evidence>
<dbReference type="InterPro" id="IPR027417">
    <property type="entry name" value="P-loop_NTPase"/>
</dbReference>
<dbReference type="InterPro" id="IPR003959">
    <property type="entry name" value="ATPase_AAA_core"/>
</dbReference>
<dbReference type="InterPro" id="IPR003593">
    <property type="entry name" value="AAA+_ATPase"/>
</dbReference>